<evidence type="ECO:0000256" key="2">
    <source>
        <dbReference type="ARBA" id="ARBA00013807"/>
    </source>
</evidence>
<dbReference type="GO" id="GO:0000323">
    <property type="term" value="C:lytic vacuole"/>
    <property type="evidence" value="ECO:0007669"/>
    <property type="project" value="TreeGrafter"/>
</dbReference>
<dbReference type="InterPro" id="IPR018791">
    <property type="entry name" value="UV_resistance/autophagy_Atg14"/>
</dbReference>
<feature type="compositionally biased region" description="Low complexity" evidence="4">
    <location>
        <begin position="314"/>
        <end position="328"/>
    </location>
</feature>
<feature type="region of interest" description="Disordered" evidence="4">
    <location>
        <begin position="214"/>
        <end position="332"/>
    </location>
</feature>
<dbReference type="GO" id="GO:0035493">
    <property type="term" value="P:SNARE complex assembly"/>
    <property type="evidence" value="ECO:0007669"/>
    <property type="project" value="TreeGrafter"/>
</dbReference>
<name>A0A8I2YHP3_9AGAM</name>
<dbReference type="OrthoDB" id="72772at2759"/>
<feature type="region of interest" description="Disordered" evidence="4">
    <location>
        <begin position="108"/>
        <end position="138"/>
    </location>
</feature>
<gene>
    <name evidence="5" type="ORF">JVT61DRAFT_9270</name>
</gene>
<dbReference type="EMBL" id="JAGFBS010000033">
    <property type="protein sequence ID" value="KAG6371563.1"/>
    <property type="molecule type" value="Genomic_DNA"/>
</dbReference>
<organism evidence="5 6">
    <name type="scientific">Boletus reticuloceps</name>
    <dbReference type="NCBI Taxonomy" id="495285"/>
    <lineage>
        <taxon>Eukaryota</taxon>
        <taxon>Fungi</taxon>
        <taxon>Dikarya</taxon>
        <taxon>Basidiomycota</taxon>
        <taxon>Agaricomycotina</taxon>
        <taxon>Agaricomycetes</taxon>
        <taxon>Agaricomycetidae</taxon>
        <taxon>Boletales</taxon>
        <taxon>Boletineae</taxon>
        <taxon>Boletaceae</taxon>
        <taxon>Boletoideae</taxon>
        <taxon>Boletus</taxon>
    </lineage>
</organism>
<reference evidence="5" key="1">
    <citation type="submission" date="2021-03" db="EMBL/GenBank/DDBJ databases">
        <title>Evolutionary innovations through gain and loss of genes in the ectomycorrhizal Boletales.</title>
        <authorList>
            <person name="Wu G."/>
            <person name="Miyauchi S."/>
            <person name="Morin E."/>
            <person name="Yang Z.-L."/>
            <person name="Xu J."/>
            <person name="Martin F.M."/>
        </authorList>
    </citation>
    <scope>NUCLEOTIDE SEQUENCE</scope>
    <source>
        <strain evidence="5">BR01</strain>
    </source>
</reference>
<feature type="region of interest" description="Disordered" evidence="4">
    <location>
        <begin position="392"/>
        <end position="415"/>
    </location>
</feature>
<dbReference type="Proteomes" id="UP000683000">
    <property type="component" value="Unassembled WGS sequence"/>
</dbReference>
<evidence type="ECO:0000256" key="4">
    <source>
        <dbReference type="SAM" id="MobiDB-lite"/>
    </source>
</evidence>
<evidence type="ECO:0000256" key="1">
    <source>
        <dbReference type="ARBA" id="ARBA00009574"/>
    </source>
</evidence>
<keyword evidence="6" id="KW-1185">Reference proteome</keyword>
<feature type="region of interest" description="Disordered" evidence="4">
    <location>
        <begin position="917"/>
        <end position="960"/>
    </location>
</feature>
<accession>A0A8I2YHP3</accession>
<dbReference type="GO" id="GO:0032991">
    <property type="term" value="C:protein-containing complex"/>
    <property type="evidence" value="ECO:0007669"/>
    <property type="project" value="UniProtKB-ARBA"/>
</dbReference>
<dbReference type="PANTHER" id="PTHR15157:SF5">
    <property type="entry name" value="UV RADIATION RESISTANCE-ASSOCIATED GENE PROTEIN"/>
    <property type="match status" value="1"/>
</dbReference>
<dbReference type="GO" id="GO:0005768">
    <property type="term" value="C:endosome"/>
    <property type="evidence" value="ECO:0007669"/>
    <property type="project" value="TreeGrafter"/>
</dbReference>
<proteinExistence type="inferred from homology"/>
<feature type="compositionally biased region" description="Basic and acidic residues" evidence="4">
    <location>
        <begin position="947"/>
        <end position="959"/>
    </location>
</feature>
<dbReference type="Pfam" id="PF10186">
    <property type="entry name" value="ATG14"/>
    <property type="match status" value="1"/>
</dbReference>
<sequence>MSGGAQDALLTPSSTSFDPDVKQGYSEGCFQRRLRHLTSVQIRNLTPFPVRDAFASALSQPATRSQFTPLGNLSDDLDVTLLRRRSRRISTASVNTLKNVAVEDVSDEMRGPGEGRGRWRAQSRAGFPGVGSSGPTSGRNALSLSLAATAARQSRIRTTSTVSSHGLSTSFSCAATASSVSNTPVSTLYFDHSQRTLERVVRSRLVETFITIYVPEPPPLSPSPPTVNGKSRSRADSGPSPSPTKSATVSNTSVRAARNETRTSKSTSIGTAKTLSVPAASHATSRRLSVPRGKSQPMARQVSSSSSGVKTHRASSSAPLQKSSSHQSPLPPSAEAFVFPKVPNYISPIHRPSTNPLYSLDASCQSDFAEHTNLSADRLKIQLLAKVDLNAMHPGNAKGKQKDTGDTGGNSGNPQWKVLEEWDFSLSDLIPLSPELENHPSQLPSNTLVMSFLPTGQSFHLPAPAWSRSRSQSRSPSPSGYNTDPESEGRKLVQVTQATPSMSHEIIQGSQALLGVPRRSRKLEARTANLEELSQLATLQVCIRDTEESLHDVIREIDLCLAKDHALMLKREASGRQAHIEDRRAETQAIIEGSNHLRDDLAMRRMQIQTRRDCLAKAKALQVQETSKLSGQVTEITEERSNLITVRNYLPAIRTSLISTLATIYPIELLSTSELLFTILAVPLPIPFNSNEPAPPLSLSSHKEVTEESVATALGYAAHLVQLLSVYMGKGLVYPITYIGSRSLIRDNISAMVGPRMFPLFSKGVDTYRFEYAVFLLNKDIEMLMADRDLRALDMRHTLPNLKNLLLTLTDGECASVHNSRYEDSPSTVGLTTPPRAASLPGTHQAPETPKAGRSPRVSTAELSQEPDASPSSGATTPKAGQGEGGTSTTSRYSKLSLVFPPLPDFFRSRNSPTILQSSAKSATDTVEEARDSGASPSSSEGTESGHAGKAEDDDDRRTIKGVIVDVAEPDGNGQAGDGATSAAEKIVDATSLTVVAVDSFV</sequence>
<dbReference type="AlphaFoldDB" id="A0A8I2YHP3"/>
<evidence type="ECO:0000256" key="3">
    <source>
        <dbReference type="ARBA" id="ARBA00023054"/>
    </source>
</evidence>
<keyword evidence="3" id="KW-0175">Coiled coil</keyword>
<feature type="region of interest" description="Disordered" evidence="4">
    <location>
        <begin position="463"/>
        <end position="490"/>
    </location>
</feature>
<comment type="similarity">
    <text evidence="1">Belongs to the ATG14 family.</text>
</comment>
<comment type="caution">
    <text evidence="5">The sequence shown here is derived from an EMBL/GenBank/DDBJ whole genome shotgun (WGS) entry which is preliminary data.</text>
</comment>
<dbReference type="PANTHER" id="PTHR15157">
    <property type="entry name" value="UV RADIATION RESISTANCE-ASSOCIATED GENE PROTEIN"/>
    <property type="match status" value="1"/>
</dbReference>
<dbReference type="GO" id="GO:0000149">
    <property type="term" value="F:SNARE binding"/>
    <property type="evidence" value="ECO:0007669"/>
    <property type="project" value="TreeGrafter"/>
</dbReference>
<evidence type="ECO:0000313" key="5">
    <source>
        <dbReference type="EMBL" id="KAG6371563.1"/>
    </source>
</evidence>
<feature type="compositionally biased region" description="Polar residues" evidence="4">
    <location>
        <begin position="264"/>
        <end position="274"/>
    </location>
</feature>
<feature type="compositionally biased region" description="Basic and acidic residues" evidence="4">
    <location>
        <begin position="108"/>
        <end position="117"/>
    </location>
</feature>
<evidence type="ECO:0000313" key="6">
    <source>
        <dbReference type="Proteomes" id="UP000683000"/>
    </source>
</evidence>
<protein>
    <recommendedName>
        <fullName evidence="2">Autophagy-related protein 14</fullName>
    </recommendedName>
</protein>
<feature type="compositionally biased region" description="Polar residues" evidence="4">
    <location>
        <begin position="243"/>
        <end position="254"/>
    </location>
</feature>
<feature type="region of interest" description="Disordered" evidence="4">
    <location>
        <begin position="818"/>
        <end position="893"/>
    </location>
</feature>
<feature type="compositionally biased region" description="Low complexity" evidence="4">
    <location>
        <begin position="467"/>
        <end position="479"/>
    </location>
</feature>
<feature type="compositionally biased region" description="Pro residues" evidence="4">
    <location>
        <begin position="215"/>
        <end position="225"/>
    </location>
</feature>